<organism evidence="1 2">
    <name type="scientific">Photorhabdus temperata J3</name>
    <dbReference type="NCBI Taxonomy" id="1389415"/>
    <lineage>
        <taxon>Bacteria</taxon>
        <taxon>Pseudomonadati</taxon>
        <taxon>Pseudomonadota</taxon>
        <taxon>Gammaproteobacteria</taxon>
        <taxon>Enterobacterales</taxon>
        <taxon>Morganellaceae</taxon>
        <taxon>Photorhabdus</taxon>
    </lineage>
</organism>
<sequence>MVPINQAIVALTNKNARLAGVLVRNKMESEVP</sequence>
<gene>
    <name evidence="1" type="ORF">O185_22085</name>
</gene>
<keyword evidence="2" id="KW-1185">Reference proteome</keyword>
<evidence type="ECO:0000313" key="1">
    <source>
        <dbReference type="EMBL" id="ERT10944.1"/>
    </source>
</evidence>
<comment type="caution">
    <text evidence="1">The sequence shown here is derived from an EMBL/GenBank/DDBJ whole genome shotgun (WGS) entry which is preliminary data.</text>
</comment>
<protein>
    <submittedName>
        <fullName evidence="1">Uncharacterized protein</fullName>
    </submittedName>
</protein>
<dbReference type="Proteomes" id="UP000017133">
    <property type="component" value="Unassembled WGS sequence"/>
</dbReference>
<proteinExistence type="predicted"/>
<evidence type="ECO:0000313" key="2">
    <source>
        <dbReference type="Proteomes" id="UP000017133"/>
    </source>
</evidence>
<dbReference type="EMBL" id="AXDT01000249">
    <property type="protein sequence ID" value="ERT10944.1"/>
    <property type="molecule type" value="Genomic_DNA"/>
</dbReference>
<accession>U7QSL0</accession>
<name>U7QSL0_PHOTE</name>
<reference evidence="1 2" key="1">
    <citation type="submission" date="2013-10" db="EMBL/GenBank/DDBJ databases">
        <title>Whole Genome Shotgun Sequence of Photorhabdus temperata J3.</title>
        <authorList>
            <person name="Park G.-S."/>
            <person name="Hong S.-J."/>
            <person name="Shin J.-H."/>
        </authorList>
    </citation>
    <scope>NUCLEOTIDE SEQUENCE [LARGE SCALE GENOMIC DNA]</scope>
    <source>
        <strain evidence="1 2">J3</strain>
    </source>
</reference>
<dbReference type="AlphaFoldDB" id="U7QSL0"/>